<dbReference type="GO" id="GO:0044206">
    <property type="term" value="P:UMP salvage"/>
    <property type="evidence" value="ECO:0007669"/>
    <property type="project" value="UniProtKB-UniPathway"/>
</dbReference>
<evidence type="ECO:0000256" key="6">
    <source>
        <dbReference type="ARBA" id="ARBA00022553"/>
    </source>
</evidence>
<dbReference type="InterPro" id="IPR000836">
    <property type="entry name" value="PRTase_dom"/>
</dbReference>
<comment type="similarity">
    <text evidence="4 17">Belongs to the uridine kinase family.</text>
</comment>
<keyword evidence="21" id="KW-1185">Reference proteome</keyword>
<dbReference type="NCBIfam" id="TIGR00235">
    <property type="entry name" value="udk"/>
    <property type="match status" value="1"/>
</dbReference>
<dbReference type="Pfam" id="PF00485">
    <property type="entry name" value="PRK"/>
    <property type="match status" value="1"/>
</dbReference>
<dbReference type="PANTHER" id="PTHR10285">
    <property type="entry name" value="URIDINE KINASE"/>
    <property type="match status" value="1"/>
</dbReference>
<dbReference type="UniPathway" id="UPA00579">
    <property type="reaction ID" value="UER00640"/>
</dbReference>
<evidence type="ECO:0000256" key="3">
    <source>
        <dbReference type="ARBA" id="ARBA00004690"/>
    </source>
</evidence>
<dbReference type="GO" id="GO:0044211">
    <property type="term" value="P:CTP salvage"/>
    <property type="evidence" value="ECO:0007669"/>
    <property type="project" value="UniProtKB-UniPathway"/>
</dbReference>
<dbReference type="FunFam" id="3.40.50.300:FF:000200">
    <property type="entry name" value="Uridine-cytidine kinase"/>
    <property type="match status" value="1"/>
</dbReference>
<dbReference type="PRINTS" id="PR00988">
    <property type="entry name" value="URIDINKINASE"/>
</dbReference>
<proteinExistence type="inferred from homology"/>
<evidence type="ECO:0000256" key="5">
    <source>
        <dbReference type="ARBA" id="ARBA00022490"/>
    </source>
</evidence>
<evidence type="ECO:0000256" key="15">
    <source>
        <dbReference type="ARBA" id="ARBA00056790"/>
    </source>
</evidence>
<feature type="domain" description="Phosphoribosyltransferase" evidence="19">
    <location>
        <begin position="258"/>
        <end position="460"/>
    </location>
</feature>
<dbReference type="SUPFAM" id="SSF53271">
    <property type="entry name" value="PRTase-like"/>
    <property type="match status" value="1"/>
</dbReference>
<dbReference type="NCBIfam" id="NF004018">
    <property type="entry name" value="PRK05480.1"/>
    <property type="match status" value="1"/>
</dbReference>
<keyword evidence="5" id="KW-0963">Cytoplasm</keyword>
<comment type="catalytic activity">
    <reaction evidence="13 17">
        <text>cytidine + ATP = CMP + ADP + H(+)</text>
        <dbReference type="Rhea" id="RHEA:24674"/>
        <dbReference type="ChEBI" id="CHEBI:15378"/>
        <dbReference type="ChEBI" id="CHEBI:17562"/>
        <dbReference type="ChEBI" id="CHEBI:30616"/>
        <dbReference type="ChEBI" id="CHEBI:60377"/>
        <dbReference type="ChEBI" id="CHEBI:456216"/>
        <dbReference type="EC" id="2.7.1.48"/>
    </reaction>
</comment>
<evidence type="ECO:0000313" key="22">
    <source>
        <dbReference type="WBParaSite" id="EVEC_0000882401-mRNA-1"/>
    </source>
</evidence>
<evidence type="ECO:0000256" key="17">
    <source>
        <dbReference type="RuleBase" id="RU003825"/>
    </source>
</evidence>
<dbReference type="GO" id="GO:0005737">
    <property type="term" value="C:cytoplasm"/>
    <property type="evidence" value="ECO:0007669"/>
    <property type="project" value="UniProtKB-SubCell"/>
</dbReference>
<evidence type="ECO:0000256" key="10">
    <source>
        <dbReference type="ARBA" id="ARBA00022840"/>
    </source>
</evidence>
<keyword evidence="6" id="KW-0597">Phosphoprotein</keyword>
<keyword evidence="7 17" id="KW-0808">Transferase</keyword>
<reference evidence="22" key="1">
    <citation type="submission" date="2017-02" db="UniProtKB">
        <authorList>
            <consortium name="WormBaseParasite"/>
        </authorList>
    </citation>
    <scope>IDENTIFICATION</scope>
</reference>
<evidence type="ECO:0000256" key="8">
    <source>
        <dbReference type="ARBA" id="ARBA00022741"/>
    </source>
</evidence>
<comment type="function">
    <text evidence="15">May contribute to UTP accumulation needed for blast transformation and proliferation.</text>
</comment>
<evidence type="ECO:0000256" key="2">
    <source>
        <dbReference type="ARBA" id="ARBA00004496"/>
    </source>
</evidence>
<evidence type="ECO:0000256" key="4">
    <source>
        <dbReference type="ARBA" id="ARBA00005408"/>
    </source>
</evidence>
<dbReference type="Gene3D" id="3.40.50.300">
    <property type="entry name" value="P-loop containing nucleotide triphosphate hydrolases"/>
    <property type="match status" value="1"/>
</dbReference>
<evidence type="ECO:0000256" key="9">
    <source>
        <dbReference type="ARBA" id="ARBA00022777"/>
    </source>
</evidence>
<evidence type="ECO:0000256" key="16">
    <source>
        <dbReference type="ARBA" id="ARBA00065923"/>
    </source>
</evidence>
<dbReference type="WBParaSite" id="EVEC_0000882401-mRNA-1">
    <property type="protein sequence ID" value="EVEC_0000882401-mRNA-1"/>
    <property type="gene ID" value="EVEC_0000882401"/>
</dbReference>
<protein>
    <recommendedName>
        <fullName evidence="17">Uridine kinase</fullName>
        <ecNumber evidence="17">2.7.1.48</ecNumber>
    </recommendedName>
</protein>
<gene>
    <name evidence="20" type="ORF">EVEC_LOCUS8294</name>
</gene>
<evidence type="ECO:0000256" key="1">
    <source>
        <dbReference type="ARBA" id="ARBA00004123"/>
    </source>
</evidence>
<feature type="domain" description="Phosphoribulokinase/uridine kinase" evidence="18">
    <location>
        <begin position="23"/>
        <end position="211"/>
    </location>
</feature>
<dbReference type="EMBL" id="UXUI01009355">
    <property type="protein sequence ID" value="VDD93543.1"/>
    <property type="molecule type" value="Genomic_DNA"/>
</dbReference>
<dbReference type="CDD" id="cd06223">
    <property type="entry name" value="PRTases_typeI"/>
    <property type="match status" value="1"/>
</dbReference>
<evidence type="ECO:0000256" key="11">
    <source>
        <dbReference type="ARBA" id="ARBA00022843"/>
    </source>
</evidence>
<keyword evidence="8 17" id="KW-0547">Nucleotide-binding</keyword>
<dbReference type="GO" id="GO:0005634">
    <property type="term" value="C:nucleus"/>
    <property type="evidence" value="ECO:0007669"/>
    <property type="project" value="UniProtKB-SubCell"/>
</dbReference>
<comment type="pathway">
    <text evidence="17">Pyrimidine metabolism; CTP biosynthesis via salvage pathway; CTP from cytidine: step 1/3.</text>
</comment>
<comment type="catalytic activity">
    <reaction evidence="14 17">
        <text>uridine + ATP = UMP + ADP + H(+)</text>
        <dbReference type="Rhea" id="RHEA:16825"/>
        <dbReference type="ChEBI" id="CHEBI:15378"/>
        <dbReference type="ChEBI" id="CHEBI:16704"/>
        <dbReference type="ChEBI" id="CHEBI:30616"/>
        <dbReference type="ChEBI" id="CHEBI:57865"/>
        <dbReference type="ChEBI" id="CHEBI:456216"/>
        <dbReference type="EC" id="2.7.1.48"/>
    </reaction>
</comment>
<dbReference type="GO" id="GO:0005524">
    <property type="term" value="F:ATP binding"/>
    <property type="evidence" value="ECO:0007669"/>
    <property type="project" value="UniProtKB-KW"/>
</dbReference>
<dbReference type="CDD" id="cd02023">
    <property type="entry name" value="UMPK"/>
    <property type="match status" value="1"/>
</dbReference>
<evidence type="ECO:0000256" key="7">
    <source>
        <dbReference type="ARBA" id="ARBA00022679"/>
    </source>
</evidence>
<keyword evidence="9 17" id="KW-0418">Kinase</keyword>
<dbReference type="InterPro" id="IPR000764">
    <property type="entry name" value="Uridine_kinase-like"/>
</dbReference>
<evidence type="ECO:0000256" key="13">
    <source>
        <dbReference type="ARBA" id="ARBA00047436"/>
    </source>
</evidence>
<dbReference type="InterPro" id="IPR029057">
    <property type="entry name" value="PRTase-like"/>
</dbReference>
<organism evidence="22">
    <name type="scientific">Enterobius vermicularis</name>
    <name type="common">Human pinworm</name>
    <dbReference type="NCBI Taxonomy" id="51028"/>
    <lineage>
        <taxon>Eukaryota</taxon>
        <taxon>Metazoa</taxon>
        <taxon>Ecdysozoa</taxon>
        <taxon>Nematoda</taxon>
        <taxon>Chromadorea</taxon>
        <taxon>Rhabditida</taxon>
        <taxon>Spirurina</taxon>
        <taxon>Oxyuridomorpha</taxon>
        <taxon>Oxyuroidea</taxon>
        <taxon>Oxyuridae</taxon>
        <taxon>Enterobius</taxon>
    </lineage>
</organism>
<dbReference type="AlphaFoldDB" id="A0A0N4VDW4"/>
<dbReference type="InterPro" id="IPR027417">
    <property type="entry name" value="P-loop_NTPase"/>
</dbReference>
<dbReference type="UniPathway" id="UPA00574">
    <property type="reaction ID" value="UER00637"/>
</dbReference>
<dbReference type="EC" id="2.7.1.48" evidence="17"/>
<dbReference type="OrthoDB" id="10257085at2759"/>
<dbReference type="FunFam" id="3.40.50.2020:FF:000010">
    <property type="entry name" value="Uridine-cytidine kinase"/>
    <property type="match status" value="1"/>
</dbReference>
<dbReference type="NCBIfam" id="NF001097">
    <property type="entry name" value="PRK00129.1"/>
    <property type="match status" value="1"/>
</dbReference>
<name>A0A0N4VDW4_ENTVE</name>
<evidence type="ECO:0000256" key="14">
    <source>
        <dbReference type="ARBA" id="ARBA00048909"/>
    </source>
</evidence>
<keyword evidence="11" id="KW-0832">Ubl conjugation</keyword>
<keyword evidence="10 17" id="KW-0067">ATP-binding</keyword>
<evidence type="ECO:0000259" key="18">
    <source>
        <dbReference type="Pfam" id="PF00485"/>
    </source>
</evidence>
<evidence type="ECO:0000259" key="19">
    <source>
        <dbReference type="Pfam" id="PF14681"/>
    </source>
</evidence>
<dbReference type="InterPro" id="IPR006083">
    <property type="entry name" value="PRK/URK"/>
</dbReference>
<dbReference type="Gene3D" id="3.40.50.2020">
    <property type="match status" value="1"/>
</dbReference>
<sequence>RIYTKGRPPWYNRDGKRSKEAYLIGICGGSASGKTTVARRIIEMLEIPWVTALSMDSFYKVLTEEQHVLAGKNEYNFDHPQAFDFDLMIETIRRLREGKSVEVPVYDFTTHRRDKQPKLMYGADVIIFEGILAFYNKELCDLMDMKVFVETDADIRLARRLKRDIEERGRDLEGVLQQYLTSVKPAFDTFIAAGMKLADIIVPRGGENEVAIDLIVKQVKRQLAARGYDSVCSLTMRAGMVHMDCPFQPPPSLKIMEQKPQVRGLHTFIRNQDTPRNEFIFYADRLARLLIEYAMNYMPFEDVEITTVDNKIFNGKRTTAEICGVAIMRAGETMENSLLAVVKDCKIGKIMIQTNEKTMEPELYYCRLPPNIQEFKVFLMDATVATGAAAMMAIRVLLDHDVLEENIFLLSFLMAEPGVHSLGYAFPKVTLLTTAVDKSISKSLHIIPGMGNFGDRYYGTESKDDG</sequence>
<comment type="subunit">
    <text evidence="16">Interacts with RNF19B.</text>
</comment>
<evidence type="ECO:0000256" key="12">
    <source>
        <dbReference type="ARBA" id="ARBA00023242"/>
    </source>
</evidence>
<dbReference type="Proteomes" id="UP000274131">
    <property type="component" value="Unassembled WGS sequence"/>
</dbReference>
<keyword evidence="12" id="KW-0539">Nucleus</keyword>
<dbReference type="STRING" id="51028.A0A0N4VDW4"/>
<evidence type="ECO:0000313" key="20">
    <source>
        <dbReference type="EMBL" id="VDD93543.1"/>
    </source>
</evidence>
<evidence type="ECO:0000313" key="21">
    <source>
        <dbReference type="Proteomes" id="UP000274131"/>
    </source>
</evidence>
<dbReference type="SUPFAM" id="SSF52540">
    <property type="entry name" value="P-loop containing nucleoside triphosphate hydrolases"/>
    <property type="match status" value="1"/>
</dbReference>
<dbReference type="Pfam" id="PF14681">
    <property type="entry name" value="UPRTase"/>
    <property type="match status" value="1"/>
</dbReference>
<reference evidence="20 21" key="2">
    <citation type="submission" date="2018-10" db="EMBL/GenBank/DDBJ databases">
        <authorList>
            <consortium name="Pathogen Informatics"/>
        </authorList>
    </citation>
    <scope>NUCLEOTIDE SEQUENCE [LARGE SCALE GENOMIC DNA]</scope>
</reference>
<comment type="subcellular location">
    <subcellularLocation>
        <location evidence="2">Cytoplasm</location>
    </subcellularLocation>
    <subcellularLocation>
        <location evidence="1">Nucleus</location>
    </subcellularLocation>
</comment>
<comment type="pathway">
    <text evidence="3 17">Pyrimidine metabolism; UMP biosynthesis via salvage pathway; UMP from uridine: step 1/1.</text>
</comment>
<accession>A0A0N4VDW4</accession>
<dbReference type="GO" id="GO:0004849">
    <property type="term" value="F:uridine kinase activity"/>
    <property type="evidence" value="ECO:0007669"/>
    <property type="project" value="UniProtKB-EC"/>
</dbReference>